<sequence>MVSLFRLVLLLAMIHSVIVSHPCDSCKSCLVYPENSLLRCNCAMNSCHGKRSVDAILKKRSFFFQRQKIHQPVET</sequence>
<dbReference type="AlphaFoldDB" id="A0AAD8C5V2"/>
<dbReference type="EMBL" id="JASAOG010000009">
    <property type="protein sequence ID" value="KAK0066850.1"/>
    <property type="molecule type" value="Genomic_DNA"/>
</dbReference>
<keyword evidence="3" id="KW-1185">Reference proteome</keyword>
<organism evidence="2 3">
    <name type="scientific">Biomphalaria pfeifferi</name>
    <name type="common">Bloodfluke planorb</name>
    <name type="synonym">Freshwater snail</name>
    <dbReference type="NCBI Taxonomy" id="112525"/>
    <lineage>
        <taxon>Eukaryota</taxon>
        <taxon>Metazoa</taxon>
        <taxon>Spiralia</taxon>
        <taxon>Lophotrochozoa</taxon>
        <taxon>Mollusca</taxon>
        <taxon>Gastropoda</taxon>
        <taxon>Heterobranchia</taxon>
        <taxon>Euthyneura</taxon>
        <taxon>Panpulmonata</taxon>
        <taxon>Hygrophila</taxon>
        <taxon>Lymnaeoidea</taxon>
        <taxon>Planorbidae</taxon>
        <taxon>Biomphalaria</taxon>
    </lineage>
</organism>
<reference evidence="2" key="2">
    <citation type="submission" date="2023-04" db="EMBL/GenBank/DDBJ databases">
        <authorList>
            <person name="Bu L."/>
            <person name="Lu L."/>
            <person name="Laidemitt M.R."/>
            <person name="Zhang S.M."/>
            <person name="Mutuku M."/>
            <person name="Mkoji G."/>
            <person name="Steinauer M."/>
            <person name="Loker E.S."/>
        </authorList>
    </citation>
    <scope>NUCLEOTIDE SEQUENCE</scope>
    <source>
        <strain evidence="2">KasaAsao</strain>
        <tissue evidence="2">Whole Snail</tissue>
    </source>
</reference>
<keyword evidence="1" id="KW-0732">Signal</keyword>
<protein>
    <recommendedName>
        <fullName evidence="4">Secreted protein</fullName>
    </recommendedName>
</protein>
<name>A0AAD8C5V2_BIOPF</name>
<feature type="chain" id="PRO_5042073095" description="Secreted protein" evidence="1">
    <location>
        <begin position="20"/>
        <end position="75"/>
    </location>
</feature>
<accession>A0AAD8C5V2</accession>
<evidence type="ECO:0000313" key="2">
    <source>
        <dbReference type="EMBL" id="KAK0066850.1"/>
    </source>
</evidence>
<feature type="signal peptide" evidence="1">
    <location>
        <begin position="1"/>
        <end position="19"/>
    </location>
</feature>
<evidence type="ECO:0000256" key="1">
    <source>
        <dbReference type="SAM" id="SignalP"/>
    </source>
</evidence>
<evidence type="ECO:0000313" key="3">
    <source>
        <dbReference type="Proteomes" id="UP001233172"/>
    </source>
</evidence>
<reference evidence="2" key="1">
    <citation type="journal article" date="2023" name="PLoS Negl. Trop. Dis.">
        <title>A genome sequence for Biomphalaria pfeifferi, the major vector snail for the human-infecting parasite Schistosoma mansoni.</title>
        <authorList>
            <person name="Bu L."/>
            <person name="Lu L."/>
            <person name="Laidemitt M.R."/>
            <person name="Zhang S.M."/>
            <person name="Mutuku M."/>
            <person name="Mkoji G."/>
            <person name="Steinauer M."/>
            <person name="Loker E.S."/>
        </authorList>
    </citation>
    <scope>NUCLEOTIDE SEQUENCE</scope>
    <source>
        <strain evidence="2">KasaAsao</strain>
    </source>
</reference>
<evidence type="ECO:0008006" key="4">
    <source>
        <dbReference type="Google" id="ProtNLM"/>
    </source>
</evidence>
<comment type="caution">
    <text evidence="2">The sequence shown here is derived from an EMBL/GenBank/DDBJ whole genome shotgun (WGS) entry which is preliminary data.</text>
</comment>
<dbReference type="Proteomes" id="UP001233172">
    <property type="component" value="Unassembled WGS sequence"/>
</dbReference>
<proteinExistence type="predicted"/>
<gene>
    <name evidence="2" type="ORF">Bpfe_003585</name>
</gene>